<dbReference type="InterPro" id="IPR006145">
    <property type="entry name" value="PsdUridine_synth_RsuA/RluA"/>
</dbReference>
<comment type="caution">
    <text evidence="3">The sequence shown here is derived from an EMBL/GenBank/DDBJ whole genome shotgun (WGS) entry which is preliminary data.</text>
</comment>
<feature type="non-terminal residue" evidence="3">
    <location>
        <position position="1"/>
    </location>
</feature>
<dbReference type="Pfam" id="PF00849">
    <property type="entry name" value="PseudoU_synth_2"/>
    <property type="match status" value="1"/>
</dbReference>
<dbReference type="PANTHER" id="PTHR21600">
    <property type="entry name" value="MITOCHONDRIAL RNA PSEUDOURIDINE SYNTHASE"/>
    <property type="match status" value="1"/>
</dbReference>
<reference evidence="3" key="1">
    <citation type="submission" date="2023-10" db="EMBL/GenBank/DDBJ databases">
        <authorList>
            <person name="Chen Y."/>
            <person name="Shah S."/>
            <person name="Dougan E. K."/>
            <person name="Thang M."/>
            <person name="Chan C."/>
        </authorList>
    </citation>
    <scope>NUCLEOTIDE SEQUENCE [LARGE SCALE GENOMIC DNA]</scope>
</reference>
<evidence type="ECO:0000256" key="1">
    <source>
        <dbReference type="SAM" id="MobiDB-lite"/>
    </source>
</evidence>
<evidence type="ECO:0000259" key="2">
    <source>
        <dbReference type="Pfam" id="PF00849"/>
    </source>
</evidence>
<feature type="compositionally biased region" description="Low complexity" evidence="1">
    <location>
        <begin position="138"/>
        <end position="160"/>
    </location>
</feature>
<dbReference type="InterPro" id="IPR020103">
    <property type="entry name" value="PsdUridine_synth_cat_dom_sf"/>
</dbReference>
<dbReference type="Proteomes" id="UP001189429">
    <property type="component" value="Unassembled WGS sequence"/>
</dbReference>
<sequence>LGFGGRDLATLCWAHAPLRLPDDALLSEALQRRPELRMRDLAAVSWSAAPLRADHLLAPLAAACSARSQREAPLLLAAAACGGPEAAAGAALPWLQAGWAFAFTGALAAPLQRALEGPLRSLGRALDAAGRKREQAPEDGPAQPAGQQAEARASAAPPPWRRAAGGVLPRVVQRLPGVAVVHKPPNWEVDASSASQGRPASHRAATRSAVALKLSAFLQSTFSIAEAPVVHSGHLEFGLLHRLDAPSSGLVLVALSYEALLLLRWQRDTIAIERDYAILCHGHVPPELASIQAPLIKRGGTSEVHESGQVAHTRVKVLGHYFAPPAANGSCDATVRPPRRVSLVVVRLVTGRQHQIRAHFRYVGHPVVCDGRYAQDVFDEDQAWCPRNFIHRWRLGFRARSRASTGGTRPRAPRHATGVPVPSARSQGRGRPRPRGPRPAAGGPARGAGRPPSWLRGLRRGRGAVAARCGAGVLGGSGRAPRA</sequence>
<feature type="domain" description="Pseudouridine synthase RsuA/RluA-like" evidence="2">
    <location>
        <begin position="179"/>
        <end position="361"/>
    </location>
</feature>
<gene>
    <name evidence="3" type="ORF">PCOR1329_LOCUS1067</name>
</gene>
<dbReference type="EMBL" id="CAUYUJ010000250">
    <property type="protein sequence ID" value="CAK0789523.1"/>
    <property type="molecule type" value="Genomic_DNA"/>
</dbReference>
<feature type="region of interest" description="Disordered" evidence="1">
    <location>
        <begin position="402"/>
        <end position="459"/>
    </location>
</feature>
<dbReference type="SUPFAM" id="SSF55120">
    <property type="entry name" value="Pseudouridine synthase"/>
    <property type="match status" value="1"/>
</dbReference>
<dbReference type="CDD" id="cd02869">
    <property type="entry name" value="PseudoU_synth_RluA_like"/>
    <property type="match status" value="1"/>
</dbReference>
<dbReference type="InterPro" id="IPR050188">
    <property type="entry name" value="RluA_PseudoU_synthase"/>
</dbReference>
<name>A0ABN9PEF4_9DINO</name>
<organism evidence="3 4">
    <name type="scientific">Prorocentrum cordatum</name>
    <dbReference type="NCBI Taxonomy" id="2364126"/>
    <lineage>
        <taxon>Eukaryota</taxon>
        <taxon>Sar</taxon>
        <taxon>Alveolata</taxon>
        <taxon>Dinophyceae</taxon>
        <taxon>Prorocentrales</taxon>
        <taxon>Prorocentraceae</taxon>
        <taxon>Prorocentrum</taxon>
    </lineage>
</organism>
<evidence type="ECO:0000313" key="3">
    <source>
        <dbReference type="EMBL" id="CAK0789523.1"/>
    </source>
</evidence>
<dbReference type="Gene3D" id="3.30.2350.10">
    <property type="entry name" value="Pseudouridine synthase"/>
    <property type="match status" value="1"/>
</dbReference>
<feature type="region of interest" description="Disordered" evidence="1">
    <location>
        <begin position="126"/>
        <end position="160"/>
    </location>
</feature>
<dbReference type="PANTHER" id="PTHR21600:SF92">
    <property type="entry name" value="RIBOSOMAL LARGE SUBUNIT PSEUDOURIDINE SYNTHASE C"/>
    <property type="match status" value="1"/>
</dbReference>
<feature type="non-terminal residue" evidence="3">
    <location>
        <position position="483"/>
    </location>
</feature>
<keyword evidence="4" id="KW-1185">Reference proteome</keyword>
<protein>
    <recommendedName>
        <fullName evidence="2">Pseudouridine synthase RsuA/RluA-like domain-containing protein</fullName>
    </recommendedName>
</protein>
<proteinExistence type="predicted"/>
<feature type="compositionally biased region" description="Low complexity" evidence="1">
    <location>
        <begin position="438"/>
        <end position="456"/>
    </location>
</feature>
<accession>A0ABN9PEF4</accession>
<evidence type="ECO:0000313" key="4">
    <source>
        <dbReference type="Proteomes" id="UP001189429"/>
    </source>
</evidence>